<comment type="caution">
    <text evidence="1">The sequence shown here is derived from an EMBL/GenBank/DDBJ whole genome shotgun (WGS) entry which is preliminary data.</text>
</comment>
<keyword evidence="2" id="KW-1185">Reference proteome</keyword>
<reference evidence="1 2" key="1">
    <citation type="submission" date="2018-10" db="EMBL/GenBank/DDBJ databases">
        <title>Genomic Encyclopedia of Type Strains, Phase IV (KMG-IV): sequencing the most valuable type-strain genomes for metagenomic binning, comparative biology and taxonomic classification.</title>
        <authorList>
            <person name="Goeker M."/>
        </authorList>
    </citation>
    <scope>NUCLEOTIDE SEQUENCE [LARGE SCALE GENOMIC DNA]</scope>
    <source>
        <strain evidence="1 2">DSM 20549</strain>
    </source>
</reference>
<name>A0A497YBM3_9BACL</name>
<protein>
    <submittedName>
        <fullName evidence="1">Uncharacterized protein</fullName>
    </submittedName>
</protein>
<dbReference type="EMBL" id="RCCP01000009">
    <property type="protein sequence ID" value="RLJ81334.1"/>
    <property type="molecule type" value="Genomic_DNA"/>
</dbReference>
<evidence type="ECO:0000313" key="1">
    <source>
        <dbReference type="EMBL" id="RLJ81334.1"/>
    </source>
</evidence>
<evidence type="ECO:0000313" key="2">
    <source>
        <dbReference type="Proteomes" id="UP000280791"/>
    </source>
</evidence>
<dbReference type="AlphaFoldDB" id="A0A497YBM3"/>
<organism evidence="1 2">
    <name type="scientific">Planococcus citreus</name>
    <dbReference type="NCBI Taxonomy" id="1373"/>
    <lineage>
        <taxon>Bacteria</taxon>
        <taxon>Bacillati</taxon>
        <taxon>Bacillota</taxon>
        <taxon>Bacilli</taxon>
        <taxon>Bacillales</taxon>
        <taxon>Caryophanaceae</taxon>
        <taxon>Planococcus</taxon>
    </lineage>
</organism>
<gene>
    <name evidence="1" type="ORF">DFR62_3379</name>
</gene>
<sequence>MKQLESTKADSLKKHIEFIWDITQHYWYPLYKCKRNDVLAFNDDYINKNEEKITDVRDILLKLNYNSVYEMNEDRLIWLIDTNSLVPTMSKYNDERFWFSEDMSWIIYVSHEGSITLGGEELLNQVKAKWDDWQSNIFVTEYE</sequence>
<accession>A0A497YBM3</accession>
<dbReference type="Proteomes" id="UP000280791">
    <property type="component" value="Unassembled WGS sequence"/>
</dbReference>
<proteinExistence type="predicted"/>